<dbReference type="CDD" id="cd06532">
    <property type="entry name" value="Glyco_transf_25"/>
    <property type="match status" value="1"/>
</dbReference>
<protein>
    <submittedName>
        <fullName evidence="6">Glycosyltransferase family 25 (LPS biosynthesis protein)</fullName>
    </submittedName>
</protein>
<dbReference type="UniPathway" id="UPA00820"/>
<reference evidence="6 7" key="2">
    <citation type="submission" date="2017-06" db="EMBL/GenBank/DDBJ databases">
        <authorList>
            <person name="Kim H.J."/>
            <person name="Triplett B.A."/>
        </authorList>
    </citation>
    <scope>NUCLEOTIDE SEQUENCE [LARGE SCALE GENOMIC DNA]</scope>
    <source>
        <strain evidence="6">Kingella_eburonensis</strain>
    </source>
</reference>
<dbReference type="Pfam" id="PF01755">
    <property type="entry name" value="Glyco_transf_25"/>
    <property type="match status" value="1"/>
</dbReference>
<organism evidence="6 7">
    <name type="scientific">Kingella negevensis</name>
    <dbReference type="NCBI Taxonomy" id="1522312"/>
    <lineage>
        <taxon>Bacteria</taxon>
        <taxon>Pseudomonadati</taxon>
        <taxon>Pseudomonadota</taxon>
        <taxon>Betaproteobacteria</taxon>
        <taxon>Neisseriales</taxon>
        <taxon>Neisseriaceae</taxon>
        <taxon>Kingella</taxon>
    </lineage>
</organism>
<dbReference type="STRING" id="1522312.GCA_900177895_01058"/>
<dbReference type="GO" id="GO:0016740">
    <property type="term" value="F:transferase activity"/>
    <property type="evidence" value="ECO:0007669"/>
    <property type="project" value="UniProtKB-KW"/>
</dbReference>
<evidence type="ECO:0000313" key="5">
    <source>
        <dbReference type="EMBL" id="SMQ12645.1"/>
    </source>
</evidence>
<dbReference type="AlphaFoldDB" id="A0A238TC79"/>
<dbReference type="Proteomes" id="UP000215450">
    <property type="component" value="Unassembled WGS sequence"/>
</dbReference>
<dbReference type="EMBL" id="FXUV01000028">
    <property type="protein sequence ID" value="SMQ12645.1"/>
    <property type="molecule type" value="Genomic_DNA"/>
</dbReference>
<name>A0A238TC79_9NEIS</name>
<accession>A0A238TC79</accession>
<evidence type="ECO:0000256" key="3">
    <source>
        <dbReference type="ARBA" id="ARBA00022985"/>
    </source>
</evidence>
<sequence length="227" mass="26225">MNLAGYVINLDRMPERMARFNQHPDACFFTRVSAHDRLDLEKIPKDDLFNEQYILNRYPKKPEILYGEIACTLSHIACWKQVAANPSLNGDDYAIIAEDDLILATDFMKLLENFCQLPDVIARQKNIILLHKLGIRHIQWSNIVAQPDSQLQIGWFDFHEDFDSDGSSLYMIKKSFAQIMVNRLKSEKPYWLADIFSAFCNSEAMAICYPPLGYIPKDNQSDIGERN</sequence>
<feature type="domain" description="Glycosyl transferase family 25" evidence="4">
    <location>
        <begin position="6"/>
        <end position="144"/>
    </location>
</feature>
<evidence type="ECO:0000259" key="4">
    <source>
        <dbReference type="Pfam" id="PF01755"/>
    </source>
</evidence>
<dbReference type="OrthoDB" id="119742at2"/>
<evidence type="ECO:0000313" key="7">
    <source>
        <dbReference type="Proteomes" id="UP000215450"/>
    </source>
</evidence>
<keyword evidence="7" id="KW-1185">Reference proteome</keyword>
<comment type="pathway">
    <text evidence="2">Glycan metabolism; lacto-N-neotetraose biosynthesis.</text>
</comment>
<reference evidence="5" key="1">
    <citation type="submission" date="2017-05" db="EMBL/GenBank/DDBJ databases">
        <authorList>
            <person name="Song R."/>
            <person name="Chenine A.L."/>
            <person name="Ruprecht R.M."/>
        </authorList>
    </citation>
    <scope>NUCLEOTIDE SEQUENCE</scope>
    <source>
        <strain evidence="5">Kingella_eburonensis</strain>
    </source>
</reference>
<gene>
    <name evidence="6" type="ORF">KEBURONENSIS_01525</name>
    <name evidence="5" type="ORF">KEBURONENSIS_01546</name>
</gene>
<dbReference type="InterPro" id="IPR002654">
    <property type="entry name" value="Glyco_trans_25"/>
</dbReference>
<comment type="pathway">
    <text evidence="1">Bacterial outer membrane biogenesis; lipooligosaccharide biosynthesis.</text>
</comment>
<evidence type="ECO:0000256" key="1">
    <source>
        <dbReference type="ARBA" id="ARBA00005068"/>
    </source>
</evidence>
<dbReference type="GO" id="GO:0009103">
    <property type="term" value="P:lipopolysaccharide biosynthetic process"/>
    <property type="evidence" value="ECO:0007669"/>
    <property type="project" value="UniProtKB-KW"/>
</dbReference>
<proteinExistence type="predicted"/>
<keyword evidence="6" id="KW-0808">Transferase</keyword>
<dbReference type="EMBL" id="FXUV02000033">
    <property type="protein sequence ID" value="SNB74513.1"/>
    <property type="molecule type" value="Genomic_DNA"/>
</dbReference>
<evidence type="ECO:0000256" key="2">
    <source>
        <dbReference type="ARBA" id="ARBA00005222"/>
    </source>
</evidence>
<keyword evidence="3" id="KW-0448">Lipopolysaccharide biosynthesis</keyword>
<dbReference type="RefSeq" id="WP_032138180.1">
    <property type="nucleotide sequence ID" value="NZ_CCNJ01000075.1"/>
</dbReference>
<evidence type="ECO:0000313" key="6">
    <source>
        <dbReference type="EMBL" id="SNB74513.1"/>
    </source>
</evidence>
<dbReference type="UniPathway" id="UPA00501"/>